<dbReference type="InterPro" id="IPR043129">
    <property type="entry name" value="ATPase_NBD"/>
</dbReference>
<proteinExistence type="predicted"/>
<accession>A0A3B0TTT0</accession>
<name>A0A3B0TTT0_9ZZZZ</name>
<reference evidence="2" key="1">
    <citation type="submission" date="2018-06" db="EMBL/GenBank/DDBJ databases">
        <authorList>
            <person name="Zhirakovskaya E."/>
        </authorList>
    </citation>
    <scope>NUCLEOTIDE SEQUENCE</scope>
</reference>
<dbReference type="PANTHER" id="PTHR43190:SF3">
    <property type="entry name" value="N-ACETYL-D-GLUCOSAMINE KINASE"/>
    <property type="match status" value="1"/>
</dbReference>
<dbReference type="PANTHER" id="PTHR43190">
    <property type="entry name" value="N-ACETYL-D-GLUCOSAMINE KINASE"/>
    <property type="match status" value="1"/>
</dbReference>
<dbReference type="InterPro" id="IPR052519">
    <property type="entry name" value="Euk-type_GlcNAc_Kinase"/>
</dbReference>
<evidence type="ECO:0000259" key="1">
    <source>
        <dbReference type="Pfam" id="PF01869"/>
    </source>
</evidence>
<organism evidence="2">
    <name type="scientific">hydrothermal vent metagenome</name>
    <dbReference type="NCBI Taxonomy" id="652676"/>
    <lineage>
        <taxon>unclassified sequences</taxon>
        <taxon>metagenomes</taxon>
        <taxon>ecological metagenomes</taxon>
    </lineage>
</organism>
<dbReference type="CDD" id="cd24082">
    <property type="entry name" value="ASKHA_NBD_GspK-like"/>
    <property type="match status" value="1"/>
</dbReference>
<sequence>MFLGVDGGGTKCRMRLVDQHLKTLGEAEIAAPSNLQVGNGEAAYAAIDKLTKMVFSKAKIDIDQGANVSACFGMAGARLSKAKADFAARPFPFASVKVVDDIDIARAGAHMGADGAVLISGTGSAGVGEVAGKRFQVGGWGFLVGDSMSGAWLGRKLIRKSLKAFEGFEDGSALTKAVMEKFDNDPQKLMEWSFANKKALAFAGSIAEISPSIAHARPVDYGAFVPMIFDFFEQKNDPVAKQLIAMELAAIEQYINWFLEREIKSIAIVGGLGKRLLPTLKNLYPGLIIEPKSAPLHGAIILAASSV</sequence>
<dbReference type="Pfam" id="PF01869">
    <property type="entry name" value="BcrAD_BadFG"/>
    <property type="match status" value="1"/>
</dbReference>
<evidence type="ECO:0000313" key="2">
    <source>
        <dbReference type="EMBL" id="VAW19603.1"/>
    </source>
</evidence>
<dbReference type="AlphaFoldDB" id="A0A3B0TTT0"/>
<dbReference type="EMBL" id="UOEQ01000226">
    <property type="protein sequence ID" value="VAW19603.1"/>
    <property type="molecule type" value="Genomic_DNA"/>
</dbReference>
<dbReference type="InterPro" id="IPR002731">
    <property type="entry name" value="ATPase_BadF"/>
</dbReference>
<gene>
    <name evidence="2" type="ORF">MNBD_ALPHA11-1853</name>
</gene>
<dbReference type="SUPFAM" id="SSF53067">
    <property type="entry name" value="Actin-like ATPase domain"/>
    <property type="match status" value="2"/>
</dbReference>
<dbReference type="Gene3D" id="3.30.420.40">
    <property type="match status" value="2"/>
</dbReference>
<feature type="domain" description="ATPase BadF/BadG/BcrA/BcrD type" evidence="1">
    <location>
        <begin position="3"/>
        <end position="303"/>
    </location>
</feature>
<protein>
    <recommendedName>
        <fullName evidence="1">ATPase BadF/BadG/BcrA/BcrD type domain-containing protein</fullName>
    </recommendedName>
</protein>